<sequence>MADDLFASPTEMSRIPALSVHDTDGTSEEEEEEHQHQAKGHDGHLTPRPRSPHQAKRSQSSEFELEWFDDTCHEEYEWVRLPKVRDWDILSFLKHSPEQRNTANTPLTARRHDGKEVVMWAKMDTGADVNTINESTLSALLGDTAFNWKKPLSESPDLKDFHDLNLIGDQHFEPTHYVELSFHAGKNKKPFGLVPFVVVSDDAVKASQDGVPNVILGLRTLWEHYMVMVDIEYLCEADSALEVIAEKAEEEFPGGGHHIGVVKYPPVKGVPASTIRGKPGTKRRSTKITMTAEGARVQSWGL</sequence>
<dbReference type="AlphaFoldDB" id="N1QIE1"/>
<proteinExistence type="predicted"/>
<gene>
    <name evidence="2" type="ORF">SEPMUDRAFT_150489</name>
</gene>
<dbReference type="GeneID" id="27903349"/>
<dbReference type="RefSeq" id="XP_016758450.1">
    <property type="nucleotide sequence ID" value="XM_016906212.1"/>
</dbReference>
<dbReference type="Proteomes" id="UP000016931">
    <property type="component" value="Unassembled WGS sequence"/>
</dbReference>
<evidence type="ECO:0000313" key="2">
    <source>
        <dbReference type="EMBL" id="EMF10329.1"/>
    </source>
</evidence>
<feature type="compositionally biased region" description="Basic and acidic residues" evidence="1">
    <location>
        <begin position="33"/>
        <end position="45"/>
    </location>
</feature>
<evidence type="ECO:0000313" key="3">
    <source>
        <dbReference type="Proteomes" id="UP000016931"/>
    </source>
</evidence>
<dbReference type="HOGENOM" id="CLU_921867_0_0_1"/>
<dbReference type="EMBL" id="KB456267">
    <property type="protein sequence ID" value="EMF10329.1"/>
    <property type="molecule type" value="Genomic_DNA"/>
</dbReference>
<reference evidence="2 3" key="1">
    <citation type="journal article" date="2012" name="PLoS Pathog.">
        <title>Diverse lifestyles and strategies of plant pathogenesis encoded in the genomes of eighteen Dothideomycetes fungi.</title>
        <authorList>
            <person name="Ohm R.A."/>
            <person name="Feau N."/>
            <person name="Henrissat B."/>
            <person name="Schoch C.L."/>
            <person name="Horwitz B.A."/>
            <person name="Barry K.W."/>
            <person name="Condon B.J."/>
            <person name="Copeland A.C."/>
            <person name="Dhillon B."/>
            <person name="Glaser F."/>
            <person name="Hesse C.N."/>
            <person name="Kosti I."/>
            <person name="LaButti K."/>
            <person name="Lindquist E.A."/>
            <person name="Lucas S."/>
            <person name="Salamov A.A."/>
            <person name="Bradshaw R.E."/>
            <person name="Ciuffetti L."/>
            <person name="Hamelin R.C."/>
            <person name="Kema G.H.J."/>
            <person name="Lawrence C."/>
            <person name="Scott J.A."/>
            <person name="Spatafora J.W."/>
            <person name="Turgeon B.G."/>
            <person name="de Wit P.J.G.M."/>
            <person name="Zhong S."/>
            <person name="Goodwin S.B."/>
            <person name="Grigoriev I.V."/>
        </authorList>
    </citation>
    <scope>NUCLEOTIDE SEQUENCE [LARGE SCALE GENOMIC DNA]</scope>
    <source>
        <strain evidence="2 3">SO2202</strain>
    </source>
</reference>
<protein>
    <submittedName>
        <fullName evidence="2">Uncharacterized protein</fullName>
    </submittedName>
</protein>
<dbReference type="OrthoDB" id="3879263at2759"/>
<dbReference type="OMA" id="WAKMDTG"/>
<feature type="region of interest" description="Disordered" evidence="1">
    <location>
        <begin position="1"/>
        <end position="62"/>
    </location>
</feature>
<accession>N1QIE1</accession>
<organism evidence="2 3">
    <name type="scientific">Sphaerulina musiva (strain SO2202)</name>
    <name type="common">Poplar stem canker fungus</name>
    <name type="synonym">Septoria musiva</name>
    <dbReference type="NCBI Taxonomy" id="692275"/>
    <lineage>
        <taxon>Eukaryota</taxon>
        <taxon>Fungi</taxon>
        <taxon>Dikarya</taxon>
        <taxon>Ascomycota</taxon>
        <taxon>Pezizomycotina</taxon>
        <taxon>Dothideomycetes</taxon>
        <taxon>Dothideomycetidae</taxon>
        <taxon>Mycosphaerellales</taxon>
        <taxon>Mycosphaerellaceae</taxon>
        <taxon>Sphaerulina</taxon>
    </lineage>
</organism>
<keyword evidence="3" id="KW-1185">Reference proteome</keyword>
<evidence type="ECO:0000256" key="1">
    <source>
        <dbReference type="SAM" id="MobiDB-lite"/>
    </source>
</evidence>
<name>N1QIE1_SPHMS</name>